<dbReference type="EMBL" id="CADEHS020000545">
    <property type="protein sequence ID" value="CAG9953832.1"/>
    <property type="molecule type" value="Genomic_DNA"/>
</dbReference>
<reference evidence="1" key="2">
    <citation type="submission" date="2021-10" db="EMBL/GenBank/DDBJ databases">
        <authorList>
            <person name="Piombo E."/>
        </authorList>
    </citation>
    <scope>NUCLEOTIDE SEQUENCE</scope>
</reference>
<reference evidence="1" key="1">
    <citation type="submission" date="2020-04" db="EMBL/GenBank/DDBJ databases">
        <authorList>
            <person name="Broberg M."/>
        </authorList>
    </citation>
    <scope>NUCLEOTIDE SEQUENCE</scope>
</reference>
<protein>
    <submittedName>
        <fullName evidence="1">Uncharacterized protein</fullName>
    </submittedName>
</protein>
<sequence>MGAGVQAIRVGLENRPSDPVELHVFLELKEAELVGCGADLRTEISEVTLLLCQAYSDKEDETAHKL</sequence>
<evidence type="ECO:0000313" key="1">
    <source>
        <dbReference type="EMBL" id="CAG9953832.1"/>
    </source>
</evidence>
<accession>A0ACA9UL96</accession>
<organism evidence="1 2">
    <name type="scientific">Clonostachys rosea f. rosea IK726</name>
    <dbReference type="NCBI Taxonomy" id="1349383"/>
    <lineage>
        <taxon>Eukaryota</taxon>
        <taxon>Fungi</taxon>
        <taxon>Dikarya</taxon>
        <taxon>Ascomycota</taxon>
        <taxon>Pezizomycotina</taxon>
        <taxon>Sordariomycetes</taxon>
        <taxon>Hypocreomycetidae</taxon>
        <taxon>Hypocreales</taxon>
        <taxon>Bionectriaceae</taxon>
        <taxon>Clonostachys</taxon>
    </lineage>
</organism>
<name>A0ACA9UL96_BIOOC</name>
<evidence type="ECO:0000313" key="2">
    <source>
        <dbReference type="Proteomes" id="UP000836387"/>
    </source>
</evidence>
<proteinExistence type="predicted"/>
<keyword evidence="2" id="KW-1185">Reference proteome</keyword>
<dbReference type="Proteomes" id="UP000836387">
    <property type="component" value="Unassembled WGS sequence"/>
</dbReference>
<comment type="caution">
    <text evidence="1">The sequence shown here is derived from an EMBL/GenBank/DDBJ whole genome shotgun (WGS) entry which is preliminary data.</text>
</comment>
<gene>
    <name evidence="1" type="ORF">CRV2_00018713</name>
</gene>